<dbReference type="RefSeq" id="WP_140469249.1">
    <property type="nucleotide sequence ID" value="NZ_RCYZ01000010.1"/>
</dbReference>
<evidence type="ECO:0008006" key="4">
    <source>
        <dbReference type="Google" id="ProtNLM"/>
    </source>
</evidence>
<evidence type="ECO:0000313" key="3">
    <source>
        <dbReference type="Proteomes" id="UP000317646"/>
    </source>
</evidence>
<keyword evidence="1" id="KW-0732">Signal</keyword>
<dbReference type="Proteomes" id="UP000317646">
    <property type="component" value="Unassembled WGS sequence"/>
</dbReference>
<dbReference type="PROSITE" id="PS51257">
    <property type="entry name" value="PROKAR_LIPOPROTEIN"/>
    <property type="match status" value="1"/>
</dbReference>
<name>A0A502GIX1_9BACT</name>
<proteinExistence type="predicted"/>
<comment type="caution">
    <text evidence="2">The sequence shown here is derived from an EMBL/GenBank/DDBJ whole genome shotgun (WGS) entry which is preliminary data.</text>
</comment>
<keyword evidence="3" id="KW-1185">Reference proteome</keyword>
<dbReference type="EMBL" id="RCYZ01000010">
    <property type="protein sequence ID" value="TPG61761.1"/>
    <property type="molecule type" value="Genomic_DNA"/>
</dbReference>
<dbReference type="OrthoDB" id="879598at2"/>
<evidence type="ECO:0000256" key="1">
    <source>
        <dbReference type="SAM" id="SignalP"/>
    </source>
</evidence>
<dbReference type="AlphaFoldDB" id="A0A502GIX1"/>
<protein>
    <recommendedName>
        <fullName evidence="4">DUF4397 domain-containing protein</fullName>
    </recommendedName>
</protein>
<sequence length="197" mass="20868">MRPFTRHRAWAAVFIPWLLLAAGCTITASDVEPALPDGQIEGSSTLASYANGRPVVANNSSSLISILVAAFGDSRAVAGRLRGTQLDMRAVDDQSAVYAGGKYHALHLLINAFQGPSTYPMDGQLTYYQEITPHASGQYVPQGPTFYPVPAAPAEVIITSWDAATRHVRGTFVLTVATAPGAPAVVLTAGRFDLVLD</sequence>
<reference evidence="2 3" key="1">
    <citation type="journal article" date="2019" name="Environ. Microbiol.">
        <title>Species interactions and distinct microbial communities in high Arctic permafrost affected cryosols are associated with the CH4 and CO2 gas fluxes.</title>
        <authorList>
            <person name="Altshuler I."/>
            <person name="Hamel J."/>
            <person name="Turney S."/>
            <person name="Magnuson E."/>
            <person name="Levesque R."/>
            <person name="Greer C."/>
            <person name="Whyte L.G."/>
        </authorList>
    </citation>
    <scope>NUCLEOTIDE SEQUENCE [LARGE SCALE GENOMIC DNA]</scope>
    <source>
        <strain evidence="2 3">S9.2P</strain>
    </source>
</reference>
<organism evidence="2 3">
    <name type="scientific">Hymenobacter nivis</name>
    <dbReference type="NCBI Taxonomy" id="1850093"/>
    <lineage>
        <taxon>Bacteria</taxon>
        <taxon>Pseudomonadati</taxon>
        <taxon>Bacteroidota</taxon>
        <taxon>Cytophagia</taxon>
        <taxon>Cytophagales</taxon>
        <taxon>Hymenobacteraceae</taxon>
        <taxon>Hymenobacter</taxon>
    </lineage>
</organism>
<gene>
    <name evidence="2" type="ORF">EAH73_20130</name>
</gene>
<accession>A0A502GIX1</accession>
<feature type="chain" id="PRO_5021224371" description="DUF4397 domain-containing protein" evidence="1">
    <location>
        <begin position="22"/>
        <end position="197"/>
    </location>
</feature>
<feature type="signal peptide" evidence="1">
    <location>
        <begin position="1"/>
        <end position="21"/>
    </location>
</feature>
<evidence type="ECO:0000313" key="2">
    <source>
        <dbReference type="EMBL" id="TPG61761.1"/>
    </source>
</evidence>